<protein>
    <submittedName>
        <fullName evidence="2">Uncharacterized protein</fullName>
    </submittedName>
</protein>
<name>A0A445MJ70_ENSVE</name>
<reference evidence="2" key="1">
    <citation type="journal article" date="2018" name="Data Brief">
        <title>Genome sequence data from 17 accessions of Ensete ventricosum, a staple food crop for millions in Ethiopia.</title>
        <authorList>
            <person name="Yemataw Z."/>
            <person name="Muzemil S."/>
            <person name="Ambachew D."/>
            <person name="Tripathi L."/>
            <person name="Tesfaye K."/>
            <person name="Chala A."/>
            <person name="Farbos A."/>
            <person name="O'Neill P."/>
            <person name="Moore K."/>
            <person name="Grant M."/>
            <person name="Studholme D.J."/>
        </authorList>
    </citation>
    <scope>NUCLEOTIDE SEQUENCE [LARGE SCALE GENOMIC DNA]</scope>
    <source>
        <tissue evidence="2">Leaf</tissue>
    </source>
</reference>
<accession>A0A445MJ70</accession>
<gene>
    <name evidence="2" type="ORF">BHM03_00035062</name>
</gene>
<feature type="transmembrane region" description="Helical" evidence="1">
    <location>
        <begin position="66"/>
        <end position="87"/>
    </location>
</feature>
<evidence type="ECO:0000256" key="1">
    <source>
        <dbReference type="SAM" id="Phobius"/>
    </source>
</evidence>
<dbReference type="EMBL" id="KV876190">
    <property type="protein sequence ID" value="RZR74299.1"/>
    <property type="molecule type" value="Genomic_DNA"/>
</dbReference>
<keyword evidence="1" id="KW-0812">Transmembrane</keyword>
<dbReference type="Proteomes" id="UP000290560">
    <property type="component" value="Unassembled WGS sequence"/>
</dbReference>
<organism evidence="2">
    <name type="scientific">Ensete ventricosum</name>
    <name type="common">Abyssinian banana</name>
    <name type="synonym">Musa ensete</name>
    <dbReference type="NCBI Taxonomy" id="4639"/>
    <lineage>
        <taxon>Eukaryota</taxon>
        <taxon>Viridiplantae</taxon>
        <taxon>Streptophyta</taxon>
        <taxon>Embryophyta</taxon>
        <taxon>Tracheophyta</taxon>
        <taxon>Spermatophyta</taxon>
        <taxon>Magnoliopsida</taxon>
        <taxon>Liliopsida</taxon>
        <taxon>Zingiberales</taxon>
        <taxon>Musaceae</taxon>
        <taxon>Ensete</taxon>
    </lineage>
</organism>
<evidence type="ECO:0000313" key="2">
    <source>
        <dbReference type="EMBL" id="RZR74299.1"/>
    </source>
</evidence>
<keyword evidence="1" id="KW-0472">Membrane</keyword>
<dbReference type="AlphaFoldDB" id="A0A445MJ70"/>
<sequence>MARRRASMRHRLGARLSLGTGHAYKPPLLVFSLNLTCDSAAESSVASLYNRCRCRCCLLPPPIRDFAASAVVCCLVLSATLLPPAIYPRLYYLLLSVTQLLTTTSHR</sequence>
<keyword evidence="1" id="KW-1133">Transmembrane helix</keyword>
<proteinExistence type="predicted"/>